<dbReference type="PANTHER" id="PTHR46061:SF3">
    <property type="entry name" value="THYROTROPIN-RELEASING HORMONE RECEPTOR"/>
    <property type="match status" value="1"/>
</dbReference>
<dbReference type="STRING" id="6184.A0A430QG48"/>
<feature type="transmembrane region" description="Helical" evidence="9">
    <location>
        <begin position="108"/>
        <end position="128"/>
    </location>
</feature>
<evidence type="ECO:0000256" key="7">
    <source>
        <dbReference type="ARBA" id="ARBA00032251"/>
    </source>
</evidence>
<reference evidence="11 12" key="1">
    <citation type="journal article" date="2019" name="PLoS Pathog.">
        <title>Genome sequence of the bovine parasite Schistosoma bovis Tanzania.</title>
        <authorList>
            <person name="Oey H."/>
            <person name="Zakrzewski M."/>
            <person name="Gobert G."/>
            <person name="Gravermann K."/>
            <person name="Stoye J."/>
            <person name="Jones M."/>
            <person name="Mcmanus D."/>
            <person name="Krause L."/>
        </authorList>
    </citation>
    <scope>NUCLEOTIDE SEQUENCE [LARGE SCALE GENOMIC DNA]</scope>
    <source>
        <strain evidence="11 12">TAN1997</strain>
    </source>
</reference>
<keyword evidence="4 8" id="KW-0812">Transmembrane</keyword>
<dbReference type="InterPro" id="IPR000276">
    <property type="entry name" value="GPCR_Rhodpsn"/>
</dbReference>
<evidence type="ECO:0000259" key="10">
    <source>
        <dbReference type="PROSITE" id="PS50262"/>
    </source>
</evidence>
<protein>
    <recommendedName>
        <fullName evidence="3">Thyrotropin-releasing hormone receptor</fullName>
    </recommendedName>
    <alternativeName>
        <fullName evidence="7">Thyroliberin receptor</fullName>
    </alternativeName>
</protein>
<comment type="similarity">
    <text evidence="8">Belongs to the G-protein coupled receptor 1 family.</text>
</comment>
<evidence type="ECO:0000256" key="9">
    <source>
        <dbReference type="SAM" id="Phobius"/>
    </source>
</evidence>
<sequence length="264" mass="30929">MDNNNFTLLNMNKNISLIPLIHYSLPYKLVGTISLSVILTLVIYLVLMTSTTLMVQEFYQPYNHWRLGNFACQIKYASALSICAFSVERWVGICYPMRAHYMCTIKRAIKIITGIWIFTLTYNIPWIFMSTTVKQYSEYGSFETCTFKFKRTAYKAIYMCDLIVFYVLPLLITSVMYCQISWRLFRTDNKGISLVGQHINFNQIISSSKTERSYATISETQHNLKLRKVINRVRARRQLMKQVPNVYGFYDHNSNIISFIIHIS</sequence>
<gene>
    <name evidence="11" type="ORF">DC041_0000494</name>
</gene>
<evidence type="ECO:0000256" key="8">
    <source>
        <dbReference type="RuleBase" id="RU000688"/>
    </source>
</evidence>
<dbReference type="PANTHER" id="PTHR46061">
    <property type="entry name" value="THYROTROPIN-RELEASING HORMONE RECEPTOR"/>
    <property type="match status" value="1"/>
</dbReference>
<evidence type="ECO:0000256" key="3">
    <source>
        <dbReference type="ARBA" id="ARBA00018873"/>
    </source>
</evidence>
<dbReference type="PRINTS" id="PR00237">
    <property type="entry name" value="GPCRRHODOPSN"/>
</dbReference>
<feature type="domain" description="G-protein coupled receptors family 1 profile" evidence="10">
    <location>
        <begin position="3"/>
        <end position="264"/>
    </location>
</feature>
<evidence type="ECO:0000256" key="4">
    <source>
        <dbReference type="ARBA" id="ARBA00022692"/>
    </source>
</evidence>
<keyword evidence="5 9" id="KW-1133">Transmembrane helix</keyword>
<dbReference type="PROSITE" id="PS00237">
    <property type="entry name" value="G_PROTEIN_RECEP_F1_1"/>
    <property type="match status" value="1"/>
</dbReference>
<keyword evidence="8" id="KW-0297">G-protein coupled receptor</keyword>
<keyword evidence="8 11" id="KW-0675">Receptor</keyword>
<dbReference type="Proteomes" id="UP000290809">
    <property type="component" value="Unassembled WGS sequence"/>
</dbReference>
<evidence type="ECO:0000313" key="12">
    <source>
        <dbReference type="Proteomes" id="UP000290809"/>
    </source>
</evidence>
<evidence type="ECO:0000313" key="11">
    <source>
        <dbReference type="EMBL" id="RTG86649.1"/>
    </source>
</evidence>
<organism evidence="11 12">
    <name type="scientific">Schistosoma bovis</name>
    <name type="common">Blood fluke</name>
    <dbReference type="NCBI Taxonomy" id="6184"/>
    <lineage>
        <taxon>Eukaryota</taxon>
        <taxon>Metazoa</taxon>
        <taxon>Spiralia</taxon>
        <taxon>Lophotrochozoa</taxon>
        <taxon>Platyhelminthes</taxon>
        <taxon>Trematoda</taxon>
        <taxon>Digenea</taxon>
        <taxon>Strigeidida</taxon>
        <taxon>Schistosomatoidea</taxon>
        <taxon>Schistosomatidae</taxon>
        <taxon>Schistosoma</taxon>
    </lineage>
</organism>
<dbReference type="GO" id="GO:0004997">
    <property type="term" value="F:thyrotropin-releasing hormone receptor activity"/>
    <property type="evidence" value="ECO:0007669"/>
    <property type="project" value="InterPro"/>
</dbReference>
<comment type="subcellular location">
    <subcellularLocation>
        <location evidence="2">Membrane</location>
    </subcellularLocation>
</comment>
<evidence type="ECO:0000256" key="6">
    <source>
        <dbReference type="ARBA" id="ARBA00023136"/>
    </source>
</evidence>
<comment type="function">
    <text evidence="1">Receptor for thyrotropin-releasing hormone (TRH). Upon ligand binding, this G-protein-coupled receptor triggers activation of the phosphatidylinositol (IP3)-calcium-protein kinase C (PKC) pathway.</text>
</comment>
<accession>A0A430QG48</accession>
<feature type="transmembrane region" description="Helical" evidence="9">
    <location>
        <begin position="67"/>
        <end position="87"/>
    </location>
</feature>
<evidence type="ECO:0000256" key="5">
    <source>
        <dbReference type="ARBA" id="ARBA00022989"/>
    </source>
</evidence>
<name>A0A430QG48_SCHBO</name>
<keyword evidence="8" id="KW-0807">Transducer</keyword>
<keyword evidence="6 9" id="KW-0472">Membrane</keyword>
<proteinExistence type="inferred from homology"/>
<dbReference type="SUPFAM" id="SSF81321">
    <property type="entry name" value="Family A G protein-coupled receptor-like"/>
    <property type="match status" value="1"/>
</dbReference>
<dbReference type="Gene3D" id="1.20.1070.10">
    <property type="entry name" value="Rhodopsin 7-helix transmembrane proteins"/>
    <property type="match status" value="1"/>
</dbReference>
<dbReference type="Pfam" id="PF00001">
    <property type="entry name" value="7tm_1"/>
    <property type="match status" value="1"/>
</dbReference>
<evidence type="ECO:0000256" key="2">
    <source>
        <dbReference type="ARBA" id="ARBA00004370"/>
    </source>
</evidence>
<evidence type="ECO:0000256" key="1">
    <source>
        <dbReference type="ARBA" id="ARBA00004100"/>
    </source>
</evidence>
<dbReference type="EMBL" id="QMKO01001776">
    <property type="protein sequence ID" value="RTG86649.1"/>
    <property type="molecule type" value="Genomic_DNA"/>
</dbReference>
<dbReference type="PROSITE" id="PS50262">
    <property type="entry name" value="G_PROTEIN_RECEP_F1_2"/>
    <property type="match status" value="1"/>
</dbReference>
<keyword evidence="12" id="KW-1185">Reference proteome</keyword>
<dbReference type="AlphaFoldDB" id="A0A430QG48"/>
<dbReference type="InterPro" id="IPR002120">
    <property type="entry name" value="TRH_rcpt_1"/>
</dbReference>
<comment type="caution">
    <text evidence="11">The sequence shown here is derived from an EMBL/GenBank/DDBJ whole genome shotgun (WGS) entry which is preliminary data.</text>
</comment>
<feature type="transmembrane region" description="Helical" evidence="9">
    <location>
        <begin position="156"/>
        <end position="178"/>
    </location>
</feature>
<feature type="transmembrane region" description="Helical" evidence="9">
    <location>
        <begin position="29"/>
        <end position="47"/>
    </location>
</feature>
<dbReference type="GO" id="GO:0016020">
    <property type="term" value="C:membrane"/>
    <property type="evidence" value="ECO:0007669"/>
    <property type="project" value="UniProtKB-SubCell"/>
</dbReference>
<dbReference type="InterPro" id="IPR017452">
    <property type="entry name" value="GPCR_Rhodpsn_7TM"/>
</dbReference>